<name>A0A4Q7V1X3_PSEST</name>
<dbReference type="RefSeq" id="WP_130292520.1">
    <property type="nucleotide sequence ID" value="NZ_SHKL01000001.1"/>
</dbReference>
<sequence>MLFLFVLLGAAVFAVVLWRTLKAEQMVSDPSQTPETPWSAGTRPARPRASGPDDDPEFLKQLDEKVRGQEDPPATT</sequence>
<dbReference type="Proteomes" id="UP000291591">
    <property type="component" value="Unassembled WGS sequence"/>
</dbReference>
<accession>A0A4Q7V1X3</accession>
<gene>
    <name evidence="2" type="ORF">EV383_5470</name>
</gene>
<dbReference type="EMBL" id="SHKL01000001">
    <property type="protein sequence ID" value="RZT88527.1"/>
    <property type="molecule type" value="Genomic_DNA"/>
</dbReference>
<organism evidence="2 3">
    <name type="scientific">Pseudonocardia sediminis</name>
    <dbReference type="NCBI Taxonomy" id="1397368"/>
    <lineage>
        <taxon>Bacteria</taxon>
        <taxon>Bacillati</taxon>
        <taxon>Actinomycetota</taxon>
        <taxon>Actinomycetes</taxon>
        <taxon>Pseudonocardiales</taxon>
        <taxon>Pseudonocardiaceae</taxon>
        <taxon>Pseudonocardia</taxon>
    </lineage>
</organism>
<comment type="caution">
    <text evidence="2">The sequence shown here is derived from an EMBL/GenBank/DDBJ whole genome shotgun (WGS) entry which is preliminary data.</text>
</comment>
<evidence type="ECO:0000313" key="3">
    <source>
        <dbReference type="Proteomes" id="UP000291591"/>
    </source>
</evidence>
<evidence type="ECO:0000256" key="1">
    <source>
        <dbReference type="SAM" id="MobiDB-lite"/>
    </source>
</evidence>
<feature type="region of interest" description="Disordered" evidence="1">
    <location>
        <begin position="24"/>
        <end position="76"/>
    </location>
</feature>
<protein>
    <submittedName>
        <fullName evidence="2">Uncharacterized protein</fullName>
    </submittedName>
</protein>
<dbReference type="AlphaFoldDB" id="A0A4Q7V1X3"/>
<dbReference type="OrthoDB" id="3578910at2"/>
<reference evidence="2 3" key="1">
    <citation type="submission" date="2019-02" db="EMBL/GenBank/DDBJ databases">
        <title>Sequencing the genomes of 1000 actinobacteria strains.</title>
        <authorList>
            <person name="Klenk H.-P."/>
        </authorList>
    </citation>
    <scope>NUCLEOTIDE SEQUENCE [LARGE SCALE GENOMIC DNA]</scope>
    <source>
        <strain evidence="2 3">DSM 45779</strain>
    </source>
</reference>
<proteinExistence type="predicted"/>
<evidence type="ECO:0000313" key="2">
    <source>
        <dbReference type="EMBL" id="RZT88527.1"/>
    </source>
</evidence>
<keyword evidence="3" id="KW-1185">Reference proteome</keyword>
<feature type="compositionally biased region" description="Basic and acidic residues" evidence="1">
    <location>
        <begin position="57"/>
        <end position="70"/>
    </location>
</feature>